<organism evidence="1 2">
    <name type="scientific">Kalanchoe fedtschenkoi</name>
    <name type="common">Lavender scallops</name>
    <name type="synonym">South American air plant</name>
    <dbReference type="NCBI Taxonomy" id="63787"/>
    <lineage>
        <taxon>Eukaryota</taxon>
        <taxon>Viridiplantae</taxon>
        <taxon>Streptophyta</taxon>
        <taxon>Embryophyta</taxon>
        <taxon>Tracheophyta</taxon>
        <taxon>Spermatophyta</taxon>
        <taxon>Magnoliopsida</taxon>
        <taxon>eudicotyledons</taxon>
        <taxon>Gunneridae</taxon>
        <taxon>Pentapetalae</taxon>
        <taxon>Saxifragales</taxon>
        <taxon>Crassulaceae</taxon>
        <taxon>Kalanchoe</taxon>
    </lineage>
</organism>
<accession>A0A7N0T2J2</accession>
<evidence type="ECO:0000313" key="2">
    <source>
        <dbReference type="Proteomes" id="UP000594263"/>
    </source>
</evidence>
<dbReference type="Gramene" id="Kaladp0019s0003.1.v1.1">
    <property type="protein sequence ID" value="Kaladp0019s0003.1.v1.1.CDS.1"/>
    <property type="gene ID" value="Kaladp0019s0003.v1.1"/>
</dbReference>
<proteinExistence type="predicted"/>
<dbReference type="EnsemblPlants" id="Kaladp0019s0003.1.v1.1">
    <property type="protein sequence ID" value="Kaladp0019s0003.1.v1.1.CDS.1"/>
    <property type="gene ID" value="Kaladp0019s0003.v1.1"/>
</dbReference>
<reference evidence="1" key="1">
    <citation type="submission" date="2021-01" db="UniProtKB">
        <authorList>
            <consortium name="EnsemblPlants"/>
        </authorList>
    </citation>
    <scope>IDENTIFICATION</scope>
</reference>
<evidence type="ECO:0000313" key="1">
    <source>
        <dbReference type="EnsemblPlants" id="Kaladp0019s0003.1.v1.1.CDS.1"/>
    </source>
</evidence>
<dbReference type="Proteomes" id="UP000594263">
    <property type="component" value="Unplaced"/>
</dbReference>
<protein>
    <submittedName>
        <fullName evidence="1">Uncharacterized protein</fullName>
    </submittedName>
</protein>
<sequence>MKRVSASAIRSASSLLARHLHVIELNSARSLLSRFSHLQFIVCCSLPILSCL</sequence>
<name>A0A7N0T2J2_KALFE</name>
<dbReference type="AlphaFoldDB" id="A0A7N0T2J2"/>
<keyword evidence="2" id="KW-1185">Reference proteome</keyword>